<feature type="transmembrane region" description="Helical" evidence="1">
    <location>
        <begin position="41"/>
        <end position="62"/>
    </location>
</feature>
<dbReference type="AlphaFoldDB" id="F4WWY5"/>
<evidence type="ECO:0000313" key="3">
    <source>
        <dbReference type="Proteomes" id="UP000007755"/>
    </source>
</evidence>
<keyword evidence="3" id="KW-1185">Reference proteome</keyword>
<name>F4WWY5_ACREC</name>
<dbReference type="InParanoid" id="F4WWY5"/>
<gene>
    <name evidence="2" type="ORF">G5I_10474</name>
</gene>
<sequence>MKVIGTGGAGGGIGNRDKGRARLENNTLTPRWVLTITATRMAGILLLSLVVATVGTLGVVLWRSVLAAGNHNSNEQSYTYALIIPRQRNHEATFLRPAFLSSLVDDA</sequence>
<accession>F4WWY5</accession>
<keyword evidence="1" id="KW-1133">Transmembrane helix</keyword>
<keyword evidence="1" id="KW-0472">Membrane</keyword>
<organism evidence="3">
    <name type="scientific">Acromyrmex echinatior</name>
    <name type="common">Panamanian leafcutter ant</name>
    <name type="synonym">Acromyrmex octospinosus echinatior</name>
    <dbReference type="NCBI Taxonomy" id="103372"/>
    <lineage>
        <taxon>Eukaryota</taxon>
        <taxon>Metazoa</taxon>
        <taxon>Ecdysozoa</taxon>
        <taxon>Arthropoda</taxon>
        <taxon>Hexapoda</taxon>
        <taxon>Insecta</taxon>
        <taxon>Pterygota</taxon>
        <taxon>Neoptera</taxon>
        <taxon>Endopterygota</taxon>
        <taxon>Hymenoptera</taxon>
        <taxon>Apocrita</taxon>
        <taxon>Aculeata</taxon>
        <taxon>Formicoidea</taxon>
        <taxon>Formicidae</taxon>
        <taxon>Myrmicinae</taxon>
        <taxon>Acromyrmex</taxon>
    </lineage>
</organism>
<evidence type="ECO:0000313" key="2">
    <source>
        <dbReference type="EMBL" id="EGI61228.1"/>
    </source>
</evidence>
<dbReference type="Proteomes" id="UP000007755">
    <property type="component" value="Unassembled WGS sequence"/>
</dbReference>
<evidence type="ECO:0000256" key="1">
    <source>
        <dbReference type="SAM" id="Phobius"/>
    </source>
</evidence>
<protein>
    <submittedName>
        <fullName evidence="2">Uncharacterized protein</fullName>
    </submittedName>
</protein>
<reference evidence="2" key="1">
    <citation type="submission" date="2011-02" db="EMBL/GenBank/DDBJ databases">
        <title>The genome of the leaf-cutting ant Acromyrmex echinatior suggests key adaptations to social evolution and fungus farming.</title>
        <authorList>
            <person name="Nygaard S."/>
            <person name="Zhang G."/>
        </authorList>
    </citation>
    <scope>NUCLEOTIDE SEQUENCE</scope>
</reference>
<proteinExistence type="predicted"/>
<dbReference type="EMBL" id="GL888417">
    <property type="protein sequence ID" value="EGI61228.1"/>
    <property type="molecule type" value="Genomic_DNA"/>
</dbReference>
<keyword evidence="1" id="KW-0812">Transmembrane</keyword>